<sequence length="114" mass="13537">MKDSLWSIPYYYDFIAEEEERANKKQKVYHHILGQNGSLLEKVKNMPTHDAFNFLRDCKCCFTHQINKPRVLVMWTDRFGGLKPPEHQSEKECKCDCRNLSRIMCRGINLKDVK</sequence>
<name>A0A9E8G4L8_9VIRU</name>
<reference evidence="2" key="1">
    <citation type="submission" date="2022-11" db="EMBL/GenBank/DDBJ databases">
        <title>Genomics discovery of giant fungal viruses from subsurface oceanic crustal fluids.</title>
        <authorList>
            <person name="Bhattacharjee A.S."/>
            <person name="Schulz F."/>
            <person name="Woyke T."/>
            <person name="Orcutt B.N."/>
            <person name="Matinez Martinez J."/>
        </authorList>
    </citation>
    <scope>NUCLEOTIDE SEQUENCE</scope>
    <source>
        <strain evidence="1">VSAG1.JdFR</strain>
        <strain evidence="2">VSAG8.JdFR</strain>
    </source>
</reference>
<evidence type="ECO:0000313" key="2">
    <source>
        <dbReference type="EMBL" id="UZT29299.1"/>
    </source>
</evidence>
<organism evidence="2">
    <name type="scientific">Nucleocytoviricota sp</name>
    <dbReference type="NCBI Taxonomy" id="2809609"/>
    <lineage>
        <taxon>Viruses</taxon>
        <taxon>Varidnaviria</taxon>
        <taxon>Bamfordvirae</taxon>
        <taxon>Nucleocytoviricota</taxon>
    </lineage>
</organism>
<dbReference type="EMBL" id="OP765584">
    <property type="protein sequence ID" value="UZT29299.1"/>
    <property type="molecule type" value="Genomic_DNA"/>
</dbReference>
<proteinExistence type="predicted"/>
<dbReference type="EMBL" id="OP765507">
    <property type="protein sequence ID" value="UZT28986.1"/>
    <property type="molecule type" value="Genomic_DNA"/>
</dbReference>
<protein>
    <submittedName>
        <fullName evidence="2">Uncharacterized protein</fullName>
    </submittedName>
</protein>
<accession>A0A9E8G4L8</accession>
<evidence type="ECO:0000313" key="1">
    <source>
        <dbReference type="EMBL" id="UZT28986.1"/>
    </source>
</evidence>